<accession>A0A1V9ZEQ3</accession>
<keyword evidence="3" id="KW-1185">Reference proteome</keyword>
<dbReference type="EMBL" id="JNBR01000146">
    <property type="protein sequence ID" value="OQR96371.1"/>
    <property type="molecule type" value="Genomic_DNA"/>
</dbReference>
<feature type="domain" description="KANL3/Tex30 alpha/beta hydrolase-like" evidence="1">
    <location>
        <begin position="99"/>
        <end position="214"/>
    </location>
</feature>
<dbReference type="Pfam" id="PF20408">
    <property type="entry name" value="Abhydrolase_11"/>
    <property type="match status" value="1"/>
</dbReference>
<dbReference type="InterPro" id="IPR046879">
    <property type="entry name" value="KANL3/Tex30_Abhydrolase"/>
</dbReference>
<dbReference type="STRING" id="1202772.A0A1V9ZEQ3"/>
<sequence length="233" mass="25160">MPPRAKRPRTDATTPVTKKAKRAAARAVLAAIPGASGAFSQAMQEDVLARLAPAVTLRTAADTRVRWNTRTAGAPKNVDIVHGLCPSRGDLDALGADGFFVLAHSFGNRVLCEMLATDALPLVKGVILLGYPLYGPKNNEERVDQLRLLPPGLPTLVVSGEKDEFLHRPFLDRRGAELMQSVVASLNLQHGEVHVLENGSHDLPKTKGKDQRNATLTTADRLLYLITKFCTGS</sequence>
<dbReference type="Gene3D" id="3.40.50.1820">
    <property type="entry name" value="alpha/beta hydrolase"/>
    <property type="match status" value="1"/>
</dbReference>
<comment type="caution">
    <text evidence="2">The sequence shown here is derived from an EMBL/GenBank/DDBJ whole genome shotgun (WGS) entry which is preliminary data.</text>
</comment>
<dbReference type="InterPro" id="IPR026555">
    <property type="entry name" value="NSL3/Tex30"/>
</dbReference>
<evidence type="ECO:0000313" key="3">
    <source>
        <dbReference type="Proteomes" id="UP000243579"/>
    </source>
</evidence>
<dbReference type="PANTHER" id="PTHR13136:SF11">
    <property type="entry name" value="TESTIS-EXPRESSED PROTEIN 30"/>
    <property type="match status" value="1"/>
</dbReference>
<reference evidence="2 3" key="1">
    <citation type="journal article" date="2014" name="Genome Biol. Evol.">
        <title>The secreted proteins of Achlya hypogyna and Thraustotheca clavata identify the ancestral oomycete secretome and reveal gene acquisitions by horizontal gene transfer.</title>
        <authorList>
            <person name="Misner I."/>
            <person name="Blouin N."/>
            <person name="Leonard G."/>
            <person name="Richards T.A."/>
            <person name="Lane C.E."/>
        </authorList>
    </citation>
    <scope>NUCLEOTIDE SEQUENCE [LARGE SCALE GENOMIC DNA]</scope>
    <source>
        <strain evidence="2 3">ATCC 48635</strain>
    </source>
</reference>
<gene>
    <name evidence="2" type="ORF">ACHHYP_16001</name>
</gene>
<dbReference type="AlphaFoldDB" id="A0A1V9ZEQ3"/>
<dbReference type="SUPFAM" id="SSF53474">
    <property type="entry name" value="alpha/beta-Hydrolases"/>
    <property type="match status" value="1"/>
</dbReference>
<evidence type="ECO:0000259" key="1">
    <source>
        <dbReference type="Pfam" id="PF20408"/>
    </source>
</evidence>
<proteinExistence type="predicted"/>
<name>A0A1V9ZEQ3_ACHHY</name>
<dbReference type="Proteomes" id="UP000243579">
    <property type="component" value="Unassembled WGS sequence"/>
</dbReference>
<dbReference type="OrthoDB" id="203189at2759"/>
<dbReference type="PANTHER" id="PTHR13136">
    <property type="entry name" value="TESTIS DEVELOPMENT PROTEIN PRTD"/>
    <property type="match status" value="1"/>
</dbReference>
<protein>
    <recommendedName>
        <fullName evidence="1">KANL3/Tex30 alpha/beta hydrolase-like domain-containing protein</fullName>
    </recommendedName>
</protein>
<organism evidence="2 3">
    <name type="scientific">Achlya hypogyna</name>
    <name type="common">Oomycete</name>
    <name type="synonym">Protoachlya hypogyna</name>
    <dbReference type="NCBI Taxonomy" id="1202772"/>
    <lineage>
        <taxon>Eukaryota</taxon>
        <taxon>Sar</taxon>
        <taxon>Stramenopiles</taxon>
        <taxon>Oomycota</taxon>
        <taxon>Saprolegniomycetes</taxon>
        <taxon>Saprolegniales</taxon>
        <taxon>Achlyaceae</taxon>
        <taxon>Achlya</taxon>
    </lineage>
</organism>
<evidence type="ECO:0000313" key="2">
    <source>
        <dbReference type="EMBL" id="OQR96371.1"/>
    </source>
</evidence>
<dbReference type="InterPro" id="IPR029058">
    <property type="entry name" value="AB_hydrolase_fold"/>
</dbReference>